<dbReference type="AlphaFoldDB" id="A0AAV5G1Z8"/>
<accession>A0AAV5G1Z8</accession>
<evidence type="ECO:0000256" key="1">
    <source>
        <dbReference type="SAM" id="MobiDB-lite"/>
    </source>
</evidence>
<feature type="region of interest" description="Disordered" evidence="1">
    <location>
        <begin position="1"/>
        <end position="65"/>
    </location>
</feature>
<keyword evidence="3" id="KW-1185">Reference proteome</keyword>
<dbReference type="Proteomes" id="UP001054889">
    <property type="component" value="Unassembled WGS sequence"/>
</dbReference>
<dbReference type="EMBL" id="BQKI01000118">
    <property type="protein sequence ID" value="GJN40381.1"/>
    <property type="molecule type" value="Genomic_DNA"/>
</dbReference>
<evidence type="ECO:0000313" key="3">
    <source>
        <dbReference type="Proteomes" id="UP001054889"/>
    </source>
</evidence>
<name>A0AAV5G1Z8_ELECO</name>
<comment type="caution">
    <text evidence="2">The sequence shown here is derived from an EMBL/GenBank/DDBJ whole genome shotgun (WGS) entry which is preliminary data.</text>
</comment>
<reference evidence="2" key="1">
    <citation type="journal article" date="2018" name="DNA Res.">
        <title>Multiple hybrid de novo genome assembly of finger millet, an orphan allotetraploid crop.</title>
        <authorList>
            <person name="Hatakeyama M."/>
            <person name="Aluri S."/>
            <person name="Balachadran M.T."/>
            <person name="Sivarajan S.R."/>
            <person name="Patrignani A."/>
            <person name="Gruter S."/>
            <person name="Poveda L."/>
            <person name="Shimizu-Inatsugi R."/>
            <person name="Baeten J."/>
            <person name="Francoijs K.J."/>
            <person name="Nataraja K.N."/>
            <person name="Reddy Y.A.N."/>
            <person name="Phadnis S."/>
            <person name="Ravikumar R.L."/>
            <person name="Schlapbach R."/>
            <person name="Sreeman S.M."/>
            <person name="Shimizu K.K."/>
        </authorList>
    </citation>
    <scope>NUCLEOTIDE SEQUENCE</scope>
</reference>
<reference evidence="2" key="2">
    <citation type="submission" date="2021-12" db="EMBL/GenBank/DDBJ databases">
        <title>Resequencing data analysis of finger millet.</title>
        <authorList>
            <person name="Hatakeyama M."/>
            <person name="Aluri S."/>
            <person name="Balachadran M.T."/>
            <person name="Sivarajan S.R."/>
            <person name="Poveda L."/>
            <person name="Shimizu-Inatsugi R."/>
            <person name="Schlapbach R."/>
            <person name="Sreeman S.M."/>
            <person name="Shimizu K.K."/>
        </authorList>
    </citation>
    <scope>NUCLEOTIDE SEQUENCE</scope>
</reference>
<evidence type="ECO:0000313" key="2">
    <source>
        <dbReference type="EMBL" id="GJN40381.1"/>
    </source>
</evidence>
<protein>
    <submittedName>
        <fullName evidence="2">Uncharacterized protein</fullName>
    </submittedName>
</protein>
<sequence>MRVSGAHAPDREAAKKASRCGHGRKKSGRRWRVEATGVVRRRRGGAKPTVLQPAREEAGDLGADATHGEKRRVWLGRGSTRIGG</sequence>
<organism evidence="2 3">
    <name type="scientific">Eleusine coracana subsp. coracana</name>
    <dbReference type="NCBI Taxonomy" id="191504"/>
    <lineage>
        <taxon>Eukaryota</taxon>
        <taxon>Viridiplantae</taxon>
        <taxon>Streptophyta</taxon>
        <taxon>Embryophyta</taxon>
        <taxon>Tracheophyta</taxon>
        <taxon>Spermatophyta</taxon>
        <taxon>Magnoliopsida</taxon>
        <taxon>Liliopsida</taxon>
        <taxon>Poales</taxon>
        <taxon>Poaceae</taxon>
        <taxon>PACMAD clade</taxon>
        <taxon>Chloridoideae</taxon>
        <taxon>Cynodonteae</taxon>
        <taxon>Eleusininae</taxon>
        <taxon>Eleusine</taxon>
    </lineage>
</organism>
<feature type="compositionally biased region" description="Basic residues" evidence="1">
    <location>
        <begin position="16"/>
        <end position="30"/>
    </location>
</feature>
<gene>
    <name evidence="2" type="primary">gb29588</name>
    <name evidence="2" type="ORF">PR202_gb29588</name>
</gene>
<proteinExistence type="predicted"/>